<keyword evidence="5" id="KW-1185">Reference proteome</keyword>
<comment type="caution">
    <text evidence="4">The sequence shown here is derived from an EMBL/GenBank/DDBJ whole genome shotgun (WGS) entry which is preliminary data.</text>
</comment>
<dbReference type="EMBL" id="LODL01000019">
    <property type="protein sequence ID" value="KXB30976.1"/>
    <property type="molecule type" value="Genomic_DNA"/>
</dbReference>
<reference evidence="4 5" key="1">
    <citation type="submission" date="2015-12" db="EMBL/GenBank/DDBJ databases">
        <title>Nitrous oxide reduction kinetics distinguish bacteria harboring typical versus atypical NosZ.</title>
        <authorList>
            <person name="Yoon S."/>
            <person name="Nissen S."/>
            <person name="Park D."/>
            <person name="Sanford R.A."/>
            <person name="Loeffler F.E."/>
        </authorList>
    </citation>
    <scope>NUCLEOTIDE SEQUENCE [LARGE SCALE GENOMIC DNA]</scope>
    <source>
        <strain evidence="4 5">ATCC BAA-841</strain>
    </source>
</reference>
<dbReference type="GO" id="GO:0008770">
    <property type="term" value="F:[acyl-carrier-protein] phosphodiesterase activity"/>
    <property type="evidence" value="ECO:0007669"/>
    <property type="project" value="InterPro"/>
</dbReference>
<gene>
    <name evidence="4" type="ORF">AT959_09720</name>
</gene>
<evidence type="ECO:0000256" key="2">
    <source>
        <dbReference type="ARBA" id="ARBA00022801"/>
    </source>
</evidence>
<dbReference type="PIRSF" id="PIRSF011489">
    <property type="entry name" value="DUF479"/>
    <property type="match status" value="1"/>
</dbReference>
<dbReference type="PANTHER" id="PTHR38764">
    <property type="entry name" value="ACYL CARRIER PROTEIN PHOSPHODIESTERASE"/>
    <property type="match status" value="1"/>
</dbReference>
<dbReference type="GO" id="GO:0006633">
    <property type="term" value="P:fatty acid biosynthetic process"/>
    <property type="evidence" value="ECO:0007669"/>
    <property type="project" value="InterPro"/>
</dbReference>
<proteinExistence type="predicted"/>
<name>A0A133XJ97_9RHOO</name>
<evidence type="ECO:0000256" key="1">
    <source>
        <dbReference type="ARBA" id="ARBA00022516"/>
    </source>
</evidence>
<protein>
    <recommendedName>
        <fullName evidence="6">ACP phosphodiesterase</fullName>
    </recommendedName>
</protein>
<keyword evidence="1" id="KW-0444">Lipid biosynthesis</keyword>
<dbReference type="Pfam" id="PF04336">
    <property type="entry name" value="ACP_PD"/>
    <property type="match status" value="1"/>
</dbReference>
<keyword evidence="3" id="KW-0443">Lipid metabolism</keyword>
<organism evidence="4 5">
    <name type="scientific">Dechloromonas denitrificans</name>
    <dbReference type="NCBI Taxonomy" id="281362"/>
    <lineage>
        <taxon>Bacteria</taxon>
        <taxon>Pseudomonadati</taxon>
        <taxon>Pseudomonadota</taxon>
        <taxon>Betaproteobacteria</taxon>
        <taxon>Rhodocyclales</taxon>
        <taxon>Azonexaceae</taxon>
        <taxon>Dechloromonas</taxon>
    </lineage>
</organism>
<dbReference type="InterPro" id="IPR007431">
    <property type="entry name" value="ACP_PD"/>
</dbReference>
<dbReference type="AlphaFoldDB" id="A0A133XJ97"/>
<evidence type="ECO:0000313" key="4">
    <source>
        <dbReference type="EMBL" id="KXB30976.1"/>
    </source>
</evidence>
<evidence type="ECO:0008006" key="6">
    <source>
        <dbReference type="Google" id="ProtNLM"/>
    </source>
</evidence>
<dbReference type="PANTHER" id="PTHR38764:SF1">
    <property type="entry name" value="ACYL CARRIER PROTEIN PHOSPHODIESTERASE"/>
    <property type="match status" value="1"/>
</dbReference>
<dbReference type="STRING" id="281362.AT959_09720"/>
<dbReference type="Proteomes" id="UP000070186">
    <property type="component" value="Unassembled WGS sequence"/>
</dbReference>
<dbReference type="RefSeq" id="WP_066882775.1">
    <property type="nucleotide sequence ID" value="NZ_LODL01000019.1"/>
</dbReference>
<keyword evidence="2" id="KW-0378">Hydrolase</keyword>
<evidence type="ECO:0000256" key="3">
    <source>
        <dbReference type="ARBA" id="ARBA00023098"/>
    </source>
</evidence>
<sequence>MNFLAHAVLAEKTPALMVGGVVGDWIKGLLPGDLPADLAQGVALHRAIDGFVETHPAFCRSRSRISPARRRYAGVLVDIFYDHVLARDWARFHPAVLPSYCQSVYRQIEARLDDLPESAGFAMRLMAQEDWLQSYAELDGMADVLSRMAQRARRPNPLLGGEAEFLADAAGFAADFEYLLADARVFVDQWQAGSGAASAGPH</sequence>
<evidence type="ECO:0000313" key="5">
    <source>
        <dbReference type="Proteomes" id="UP000070186"/>
    </source>
</evidence>
<accession>A0A133XJ97</accession>